<dbReference type="OrthoDB" id="6122461at2759"/>
<accession>A0A8S3QGD6</accession>
<protein>
    <submittedName>
        <fullName evidence="7">Uncharacterized protein</fullName>
    </submittedName>
</protein>
<organism evidence="7 8">
    <name type="scientific">Mytilus edulis</name>
    <name type="common">Blue mussel</name>
    <dbReference type="NCBI Taxonomy" id="6550"/>
    <lineage>
        <taxon>Eukaryota</taxon>
        <taxon>Metazoa</taxon>
        <taxon>Spiralia</taxon>
        <taxon>Lophotrochozoa</taxon>
        <taxon>Mollusca</taxon>
        <taxon>Bivalvia</taxon>
        <taxon>Autobranchia</taxon>
        <taxon>Pteriomorphia</taxon>
        <taxon>Mytilida</taxon>
        <taxon>Mytiloidea</taxon>
        <taxon>Mytilidae</taxon>
        <taxon>Mytilinae</taxon>
        <taxon>Mytilus</taxon>
    </lineage>
</organism>
<dbReference type="PANTHER" id="PTHR24365">
    <property type="entry name" value="TOLL-LIKE RECEPTOR"/>
    <property type="match status" value="1"/>
</dbReference>
<feature type="chain" id="PRO_5035879238" evidence="6">
    <location>
        <begin position="17"/>
        <end position="253"/>
    </location>
</feature>
<evidence type="ECO:0000256" key="1">
    <source>
        <dbReference type="ARBA" id="ARBA00004167"/>
    </source>
</evidence>
<keyword evidence="5" id="KW-0472">Membrane</keyword>
<keyword evidence="3 6" id="KW-0732">Signal</keyword>
<dbReference type="AlphaFoldDB" id="A0A8S3QGD6"/>
<evidence type="ECO:0000313" key="7">
    <source>
        <dbReference type="EMBL" id="CAG2195726.1"/>
    </source>
</evidence>
<keyword evidence="2" id="KW-0812">Transmembrane</keyword>
<dbReference type="InterPro" id="IPR032675">
    <property type="entry name" value="LRR_dom_sf"/>
</dbReference>
<dbReference type="InterPro" id="IPR001611">
    <property type="entry name" value="Leu-rich_rpt"/>
</dbReference>
<feature type="signal peptide" evidence="6">
    <location>
        <begin position="1"/>
        <end position="16"/>
    </location>
</feature>
<dbReference type="EMBL" id="CAJPWZ010000532">
    <property type="protein sequence ID" value="CAG2195726.1"/>
    <property type="molecule type" value="Genomic_DNA"/>
</dbReference>
<name>A0A8S3QGD6_MYTED</name>
<dbReference type="GO" id="GO:0038023">
    <property type="term" value="F:signaling receptor activity"/>
    <property type="evidence" value="ECO:0007669"/>
    <property type="project" value="TreeGrafter"/>
</dbReference>
<keyword evidence="4" id="KW-1133">Transmembrane helix</keyword>
<reference evidence="7" key="1">
    <citation type="submission" date="2021-03" db="EMBL/GenBank/DDBJ databases">
        <authorList>
            <person name="Bekaert M."/>
        </authorList>
    </citation>
    <scope>NUCLEOTIDE SEQUENCE</scope>
</reference>
<dbReference type="Proteomes" id="UP000683360">
    <property type="component" value="Unassembled WGS sequence"/>
</dbReference>
<evidence type="ECO:0000256" key="5">
    <source>
        <dbReference type="ARBA" id="ARBA00023136"/>
    </source>
</evidence>
<dbReference type="GO" id="GO:0007165">
    <property type="term" value="P:signal transduction"/>
    <property type="evidence" value="ECO:0007669"/>
    <property type="project" value="TreeGrafter"/>
</dbReference>
<comment type="caution">
    <text evidence="7">The sequence shown here is derived from an EMBL/GenBank/DDBJ whole genome shotgun (WGS) entry which is preliminary data.</text>
</comment>
<dbReference type="SUPFAM" id="SSF52058">
    <property type="entry name" value="L domain-like"/>
    <property type="match status" value="1"/>
</dbReference>
<evidence type="ECO:0000256" key="3">
    <source>
        <dbReference type="ARBA" id="ARBA00022729"/>
    </source>
</evidence>
<evidence type="ECO:0000313" key="8">
    <source>
        <dbReference type="Proteomes" id="UP000683360"/>
    </source>
</evidence>
<keyword evidence="8" id="KW-1185">Reference proteome</keyword>
<dbReference type="PANTHER" id="PTHR24365:SF541">
    <property type="entry name" value="PROTEIN TOLL-RELATED"/>
    <property type="match status" value="1"/>
</dbReference>
<comment type="subcellular location">
    <subcellularLocation>
        <location evidence="1">Membrane</location>
        <topology evidence="1">Single-pass membrane protein</topology>
    </subcellularLocation>
</comment>
<dbReference type="Gene3D" id="3.80.10.10">
    <property type="entry name" value="Ribonuclease Inhibitor"/>
    <property type="match status" value="1"/>
</dbReference>
<proteinExistence type="predicted"/>
<gene>
    <name evidence="7" type="ORF">MEDL_10661</name>
</gene>
<dbReference type="GO" id="GO:0005886">
    <property type="term" value="C:plasma membrane"/>
    <property type="evidence" value="ECO:0007669"/>
    <property type="project" value="TreeGrafter"/>
</dbReference>
<evidence type="ECO:0000256" key="6">
    <source>
        <dbReference type="SAM" id="SignalP"/>
    </source>
</evidence>
<evidence type="ECO:0000256" key="2">
    <source>
        <dbReference type="ARBA" id="ARBA00022692"/>
    </source>
</evidence>
<evidence type="ECO:0000256" key="4">
    <source>
        <dbReference type="ARBA" id="ARBA00022989"/>
    </source>
</evidence>
<sequence length="253" mass="28709">MFLIIILRFSYVYCSSCHITGNAKSKVADCSLRGFLSVPRDLPDDIVKLDLRGNEIVNITAQAFIRYRTLQVLILNNNKISYLEDNTFAGLGTLDKLSMFGNNLDTNESYPLDIFSPLVSLTTLNISRNMKNTNRKTVFYPSFGELYNLTNLAVDLTGDSVFNMSGSNLTKLNTLLFDCCYLDRMTNKTFFDMPSSIVSITFTGHDGCTIFSVAEADFLRPFPSLRILRLKRVCLELESALKMLYPFRKQKNE</sequence>
<dbReference type="Pfam" id="PF13855">
    <property type="entry name" value="LRR_8"/>
    <property type="match status" value="1"/>
</dbReference>